<dbReference type="InterPro" id="IPR051011">
    <property type="entry name" value="Metal_resp_trans_reg"/>
</dbReference>
<dbReference type="InterPro" id="IPR011991">
    <property type="entry name" value="ArsR-like_HTH"/>
</dbReference>
<dbReference type="Gene3D" id="1.10.10.10">
    <property type="entry name" value="Winged helix-like DNA-binding domain superfamily/Winged helix DNA-binding domain"/>
    <property type="match status" value="1"/>
</dbReference>
<dbReference type="CDD" id="cd00090">
    <property type="entry name" value="HTH_ARSR"/>
    <property type="match status" value="1"/>
</dbReference>
<dbReference type="PRINTS" id="PR00778">
    <property type="entry name" value="HTHARSR"/>
</dbReference>
<dbReference type="SMART" id="SM00418">
    <property type="entry name" value="HTH_ARSR"/>
    <property type="match status" value="1"/>
</dbReference>
<dbReference type="InterPro" id="IPR036390">
    <property type="entry name" value="WH_DNA-bd_sf"/>
</dbReference>
<reference evidence="5 6" key="1">
    <citation type="submission" date="2020-11" db="EMBL/GenBank/DDBJ databases">
        <title>Description of Pontivivens ytuae sp. nov. isolated from deep sea sediment of Mariana Trench.</title>
        <authorList>
            <person name="Wang Z."/>
            <person name="Sun Q.-L."/>
            <person name="Xu X.-D."/>
            <person name="Tang Y.-Z."/>
            <person name="Zhang J."/>
        </authorList>
    </citation>
    <scope>NUCLEOTIDE SEQUENCE [LARGE SCALE GENOMIC DNA]</scope>
    <source>
        <strain evidence="5 6">MT2928</strain>
    </source>
</reference>
<keyword evidence="2" id="KW-0238">DNA-binding</keyword>
<evidence type="ECO:0000313" key="5">
    <source>
        <dbReference type="EMBL" id="QPH54975.1"/>
    </source>
</evidence>
<evidence type="ECO:0000313" key="6">
    <source>
        <dbReference type="Proteomes" id="UP000594800"/>
    </source>
</evidence>
<dbReference type="NCBIfam" id="NF033788">
    <property type="entry name" value="HTH_metalloreg"/>
    <property type="match status" value="1"/>
</dbReference>
<proteinExistence type="predicted"/>
<sequence length="104" mass="11193">MRSEEAAQGFAALGSEARLEVVQALVRAGAPGLSVGDIQVRTGMAPSTLAHHLRFLAAAGLVVQERQGRTVINRADFDRLEALGRFAMEECCIEQPSEKEEQNG</sequence>
<dbReference type="EMBL" id="CP064942">
    <property type="protein sequence ID" value="QPH54975.1"/>
    <property type="molecule type" value="Genomic_DNA"/>
</dbReference>
<accession>A0A7S9LUH4</accession>
<dbReference type="PANTHER" id="PTHR43132">
    <property type="entry name" value="ARSENICAL RESISTANCE OPERON REPRESSOR ARSR-RELATED"/>
    <property type="match status" value="1"/>
</dbReference>
<evidence type="ECO:0000259" key="4">
    <source>
        <dbReference type="PROSITE" id="PS50987"/>
    </source>
</evidence>
<dbReference type="InterPro" id="IPR001845">
    <property type="entry name" value="HTH_ArsR_DNA-bd_dom"/>
</dbReference>
<keyword evidence="3" id="KW-0804">Transcription</keyword>
<dbReference type="GO" id="GO:0003677">
    <property type="term" value="F:DNA binding"/>
    <property type="evidence" value="ECO:0007669"/>
    <property type="project" value="UniProtKB-KW"/>
</dbReference>
<dbReference type="AlphaFoldDB" id="A0A7S9LUH4"/>
<evidence type="ECO:0000256" key="1">
    <source>
        <dbReference type="ARBA" id="ARBA00023015"/>
    </source>
</evidence>
<gene>
    <name evidence="5" type="ORF">I0K15_04260</name>
</gene>
<dbReference type="PANTHER" id="PTHR43132:SF2">
    <property type="entry name" value="ARSENICAL RESISTANCE OPERON REPRESSOR ARSR-RELATED"/>
    <property type="match status" value="1"/>
</dbReference>
<dbReference type="KEGG" id="poz:I0K15_04260"/>
<keyword evidence="1" id="KW-0805">Transcription regulation</keyword>
<feature type="domain" description="HTH arsR-type" evidence="4">
    <location>
        <begin position="1"/>
        <end position="95"/>
    </location>
</feature>
<dbReference type="Pfam" id="PF12840">
    <property type="entry name" value="HTH_20"/>
    <property type="match status" value="1"/>
</dbReference>
<keyword evidence="6" id="KW-1185">Reference proteome</keyword>
<dbReference type="InterPro" id="IPR036388">
    <property type="entry name" value="WH-like_DNA-bd_sf"/>
</dbReference>
<dbReference type="SUPFAM" id="SSF46785">
    <property type="entry name" value="Winged helix' DNA-binding domain"/>
    <property type="match status" value="1"/>
</dbReference>
<protein>
    <submittedName>
        <fullName evidence="5">Helix-turn-helix transcriptional regulator</fullName>
    </submittedName>
</protein>
<name>A0A7S9LUH4_9RHOB</name>
<dbReference type="RefSeq" id="WP_196104175.1">
    <property type="nucleotide sequence ID" value="NZ_CP064942.1"/>
</dbReference>
<dbReference type="GO" id="GO:0003700">
    <property type="term" value="F:DNA-binding transcription factor activity"/>
    <property type="evidence" value="ECO:0007669"/>
    <property type="project" value="InterPro"/>
</dbReference>
<dbReference type="PROSITE" id="PS50987">
    <property type="entry name" value="HTH_ARSR_2"/>
    <property type="match status" value="1"/>
</dbReference>
<organism evidence="5 6">
    <name type="scientific">Pontivivens ytuae</name>
    <dbReference type="NCBI Taxonomy" id="2789856"/>
    <lineage>
        <taxon>Bacteria</taxon>
        <taxon>Pseudomonadati</taxon>
        <taxon>Pseudomonadota</taxon>
        <taxon>Alphaproteobacteria</taxon>
        <taxon>Rhodobacterales</taxon>
        <taxon>Paracoccaceae</taxon>
        <taxon>Pontivivens</taxon>
    </lineage>
</organism>
<dbReference type="Proteomes" id="UP000594800">
    <property type="component" value="Chromosome"/>
</dbReference>
<evidence type="ECO:0000256" key="2">
    <source>
        <dbReference type="ARBA" id="ARBA00023125"/>
    </source>
</evidence>
<evidence type="ECO:0000256" key="3">
    <source>
        <dbReference type="ARBA" id="ARBA00023163"/>
    </source>
</evidence>